<dbReference type="InParanoid" id="A0A0G4FXQ4"/>
<keyword evidence="1" id="KW-0808">Transferase</keyword>
<dbReference type="PROSITE" id="PS50011">
    <property type="entry name" value="PROTEIN_KINASE_DOM"/>
    <property type="match status" value="1"/>
</dbReference>
<proteinExistence type="predicted"/>
<evidence type="ECO:0000256" key="4">
    <source>
        <dbReference type="ARBA" id="ARBA00022840"/>
    </source>
</evidence>
<dbReference type="Gene3D" id="1.10.510.10">
    <property type="entry name" value="Transferase(Phosphotransferase) domain 1"/>
    <property type="match status" value="1"/>
</dbReference>
<dbReference type="InterPro" id="IPR008271">
    <property type="entry name" value="Ser/Thr_kinase_AS"/>
</dbReference>
<dbReference type="InterPro" id="IPR017441">
    <property type="entry name" value="Protein_kinase_ATP_BS"/>
</dbReference>
<feature type="region of interest" description="Disordered" evidence="6">
    <location>
        <begin position="275"/>
        <end position="351"/>
    </location>
</feature>
<evidence type="ECO:0000259" key="7">
    <source>
        <dbReference type="PROSITE" id="PS50011"/>
    </source>
</evidence>
<dbReference type="PANTHER" id="PTHR48016:SF4">
    <property type="entry name" value="PROTEIN KINASE DOMAIN-CONTAINING PROTEIN"/>
    <property type="match status" value="1"/>
</dbReference>
<evidence type="ECO:0000256" key="6">
    <source>
        <dbReference type="SAM" id="MobiDB-lite"/>
    </source>
</evidence>
<dbReference type="InterPro" id="IPR000719">
    <property type="entry name" value="Prot_kinase_dom"/>
</dbReference>
<keyword evidence="2 5" id="KW-0547">Nucleotide-binding</keyword>
<feature type="region of interest" description="Disordered" evidence="6">
    <location>
        <begin position="372"/>
        <end position="403"/>
    </location>
</feature>
<accession>A0A0G4FXQ4</accession>
<dbReference type="InterPro" id="IPR011989">
    <property type="entry name" value="ARM-like"/>
</dbReference>
<evidence type="ECO:0000256" key="3">
    <source>
        <dbReference type="ARBA" id="ARBA00022777"/>
    </source>
</evidence>
<keyword evidence="9" id="KW-1185">Reference proteome</keyword>
<dbReference type="OrthoDB" id="291592at2759"/>
<evidence type="ECO:0000313" key="9">
    <source>
        <dbReference type="Proteomes" id="UP000041254"/>
    </source>
</evidence>
<dbReference type="SMART" id="SM00220">
    <property type="entry name" value="S_TKc"/>
    <property type="match status" value="1"/>
</dbReference>
<feature type="compositionally biased region" description="Pro residues" evidence="6">
    <location>
        <begin position="392"/>
        <end position="403"/>
    </location>
</feature>
<evidence type="ECO:0000256" key="1">
    <source>
        <dbReference type="ARBA" id="ARBA00022679"/>
    </source>
</evidence>
<gene>
    <name evidence="8" type="ORF">Vbra_6072</name>
</gene>
<feature type="domain" description="Protein kinase" evidence="7">
    <location>
        <begin position="9"/>
        <end position="260"/>
    </location>
</feature>
<reference evidence="8 9" key="1">
    <citation type="submission" date="2014-11" db="EMBL/GenBank/DDBJ databases">
        <authorList>
            <person name="Zhu J."/>
            <person name="Qi W."/>
            <person name="Song R."/>
        </authorList>
    </citation>
    <scope>NUCLEOTIDE SEQUENCE [LARGE SCALE GENOMIC DNA]</scope>
</reference>
<dbReference type="InterPro" id="IPR050538">
    <property type="entry name" value="MAP_kinase_kinase_kinase"/>
</dbReference>
<dbReference type="Proteomes" id="UP000041254">
    <property type="component" value="Unassembled WGS sequence"/>
</dbReference>
<feature type="compositionally biased region" description="Basic and acidic residues" evidence="6">
    <location>
        <begin position="300"/>
        <end position="312"/>
    </location>
</feature>
<dbReference type="SUPFAM" id="SSF56112">
    <property type="entry name" value="Protein kinase-like (PK-like)"/>
    <property type="match status" value="1"/>
</dbReference>
<keyword evidence="4 5" id="KW-0067">ATP-binding</keyword>
<feature type="region of interest" description="Disordered" evidence="6">
    <location>
        <begin position="449"/>
        <end position="477"/>
    </location>
</feature>
<dbReference type="InterPro" id="IPR016024">
    <property type="entry name" value="ARM-type_fold"/>
</dbReference>
<dbReference type="Pfam" id="PF00069">
    <property type="entry name" value="Pkinase"/>
    <property type="match status" value="1"/>
</dbReference>
<feature type="binding site" evidence="5">
    <location>
        <position position="38"/>
    </location>
    <ligand>
        <name>ATP</name>
        <dbReference type="ChEBI" id="CHEBI:30616"/>
    </ligand>
</feature>
<dbReference type="GO" id="GO:0004709">
    <property type="term" value="F:MAP kinase kinase kinase activity"/>
    <property type="evidence" value="ECO:0007669"/>
    <property type="project" value="TreeGrafter"/>
</dbReference>
<evidence type="ECO:0000256" key="5">
    <source>
        <dbReference type="PROSITE-ProRule" id="PRU10141"/>
    </source>
</evidence>
<dbReference type="Gene3D" id="1.25.10.10">
    <property type="entry name" value="Leucine-rich Repeat Variant"/>
    <property type="match status" value="1"/>
</dbReference>
<dbReference type="GO" id="GO:0005524">
    <property type="term" value="F:ATP binding"/>
    <property type="evidence" value="ECO:0007669"/>
    <property type="project" value="UniProtKB-UniRule"/>
</dbReference>
<dbReference type="CDD" id="cd06627">
    <property type="entry name" value="STKc_Cdc7_like"/>
    <property type="match status" value="1"/>
</dbReference>
<protein>
    <recommendedName>
        <fullName evidence="7">Protein kinase domain-containing protein</fullName>
    </recommendedName>
</protein>
<dbReference type="VEuPathDB" id="CryptoDB:Vbra_6072"/>
<dbReference type="EMBL" id="CDMY01000520">
    <property type="protein sequence ID" value="CEM20097.1"/>
    <property type="molecule type" value="Genomic_DNA"/>
</dbReference>
<dbReference type="InterPro" id="IPR011009">
    <property type="entry name" value="Kinase-like_dom_sf"/>
</dbReference>
<evidence type="ECO:0000313" key="8">
    <source>
        <dbReference type="EMBL" id="CEM20097.1"/>
    </source>
</evidence>
<feature type="compositionally biased region" description="Polar residues" evidence="6">
    <location>
        <begin position="378"/>
        <end position="387"/>
    </location>
</feature>
<dbReference type="PROSITE" id="PS00107">
    <property type="entry name" value="PROTEIN_KINASE_ATP"/>
    <property type="match status" value="1"/>
</dbReference>
<dbReference type="AlphaFoldDB" id="A0A0G4FXQ4"/>
<dbReference type="PROSITE" id="PS00108">
    <property type="entry name" value="PROTEIN_KINASE_ST"/>
    <property type="match status" value="1"/>
</dbReference>
<dbReference type="PANTHER" id="PTHR48016">
    <property type="entry name" value="MAP KINASE KINASE KINASE SSK2-RELATED-RELATED"/>
    <property type="match status" value="1"/>
</dbReference>
<keyword evidence="3" id="KW-0418">Kinase</keyword>
<dbReference type="STRING" id="1169540.A0A0G4FXQ4"/>
<organism evidence="8 9">
    <name type="scientific">Vitrella brassicaformis (strain CCMP3155)</name>
    <dbReference type="NCBI Taxonomy" id="1169540"/>
    <lineage>
        <taxon>Eukaryota</taxon>
        <taxon>Sar</taxon>
        <taxon>Alveolata</taxon>
        <taxon>Colpodellida</taxon>
        <taxon>Vitrellaceae</taxon>
        <taxon>Vitrella</taxon>
    </lineage>
</organism>
<dbReference type="FunFam" id="3.30.200.20:FF:000042">
    <property type="entry name" value="Aurora kinase A"/>
    <property type="match status" value="1"/>
</dbReference>
<dbReference type="GO" id="GO:0005737">
    <property type="term" value="C:cytoplasm"/>
    <property type="evidence" value="ECO:0007669"/>
    <property type="project" value="TreeGrafter"/>
</dbReference>
<name>A0A0G4FXQ4_VITBC</name>
<dbReference type="SUPFAM" id="SSF48371">
    <property type="entry name" value="ARM repeat"/>
    <property type="match status" value="1"/>
</dbReference>
<sequence>MSSIKIGRYQLGEAIGKGGFGVVFKALDTKTGEFVAVKQVPTHNLSKEKLDSLRMEISLLRRLNHRNIVKYHDSLTDGTFLYIVLEYVESGSLASIIKKYGSFMETLAAIYTSQVLRGMRYLHEQGVVHRDIKGANILTTKRGIVKLADFGVARSLSEAEKTSSVVGTPYWMAPEIIEMHVTSTACDIWSVGCTVIEMLTGKPPYFDLAPMPALFRIVQDPRPPLPHDISPELQSFLMACFEKNPEKRITAAELMEHEWIRHFSKQGLQVTQTLTTDGPSLLPQPPSHPLPMHKGHHVPHIHEEDEHDHDQDFSDLTVEGPPGILPGKPSESPEEESLEQVEKEEGSVARHLQSIDDPSQLLASLPLPAAAIPRPPTHLSSPQMSSATPTGLPLPPFHHGPPGPLMAASAAAAAAAAEAPPFPWVEGASGESMLEPAQADDRLYGREGVGVGSGPPAAMAASVPPPLHPGDGAPLASRPSYPSEGVMLAAAGPPADGVIITSPPHSTMPPGFWPAHVPAPLPPPQPSPSAPIIDFTADLTPMQPPPDMMMHAHAPERVVSISGLQTSFSMERLDATNTAGSQYLEEIASALAQLRSIHPLPFAHPSGHEAKTKLVSVFAETMRDDTLAQKVASQGTVHCIESLHLNDPEVTAAVLQLINHLFCKSSLREHAESLLSPGLVAQALRFTHAAYDARIRLEAGRFMEHLSRTRIPTQCLDQFSDAVVNLIRSNYYEDEDLVHVGIDVVDAMVHNNVLRNDFCRLFACKYGVRALVESIDFLAADLADLAASGRKQARSRLDKVLDALECLFSSSSFVKVWIPKDDYEQLRFVIDALSSCLDILGTEAKLKVLKCFHGLASEGSFGNIFENEGMVERLVHLLLREETEGNQTTESILVRQEIVWNIHILSKVSKPRQEQAALAGIVPLMIRIVQDPRPSSPWSDDFRAKALEGLGILSQASSITRHKVKEDGGVPFFIDRLGDLEGEPLLDLRHVALEALVPMHQPLSAAASFDHSEGGEGESSADVASLWSTDPFEELLVAHKEQLVANLCVAWQKLACRSSFVKLVDSTGRLITHSSAMRDAILKSHDFLHQFCKTLDEGNAEAQGRLLRLLRALLEHAGELSPEDRHALLSKENLMSLLHGLSRGEMASVVNAELARGILRRLQYSSVPASVYSSTED</sequence>
<evidence type="ECO:0000256" key="2">
    <source>
        <dbReference type="ARBA" id="ARBA00022741"/>
    </source>
</evidence>